<feature type="domain" description="CagE TrbE VirB component of type IV transporter system central" evidence="5">
    <location>
        <begin position="177"/>
        <end position="379"/>
    </location>
</feature>
<dbReference type="InterPro" id="IPR018145">
    <property type="entry name" value="CagE_TrbE_VirB_cntrl_dom"/>
</dbReference>
<dbReference type="AlphaFoldDB" id="A0A1M6KS96"/>
<dbReference type="SUPFAM" id="SSF52540">
    <property type="entry name" value="P-loop containing nucleoside triphosphate hydrolases"/>
    <property type="match status" value="1"/>
</dbReference>
<protein>
    <submittedName>
        <fullName evidence="7">Type IV secretion system protein VirB4</fullName>
    </submittedName>
</protein>
<dbReference type="InterPro" id="IPR004346">
    <property type="entry name" value="CagE_TrbE_VirB"/>
</dbReference>
<name>A0A1M6KS96_MALRU</name>
<dbReference type="STRING" id="1122189.SAMN02745165_02780"/>
<keyword evidence="3" id="KW-0067">ATP-binding</keyword>
<dbReference type="Gene3D" id="3.40.50.300">
    <property type="entry name" value="P-loop containing nucleotide triphosphate hydrolases"/>
    <property type="match status" value="1"/>
</dbReference>
<feature type="domain" description="TraG P-loop" evidence="6">
    <location>
        <begin position="606"/>
        <end position="713"/>
    </location>
</feature>
<keyword evidence="2" id="KW-0547">Nucleotide-binding</keyword>
<evidence type="ECO:0000256" key="2">
    <source>
        <dbReference type="ARBA" id="ARBA00022741"/>
    </source>
</evidence>
<sequence>MAVQKRDVWQRENSLADFIPFSAQVDQNTVRTDAGDYLQVIRVGGFAHESADDQDISICAEQLNQLIKNIAAPDIALWTHTIRMEENNHPDGEFSPGFAAALDQKYKAHLDKSKMMVNKLYVTIIYRPNPVKVVRLFSKLDRKSDKEKIDDQKAALEKLDEITSIVLQGLDRYNPHRLGCYEEKGMFFSEVLEFLAFLVNGEWQPFPLPRAPLSQALPTSRPFFGREVFELRSATNETYGAMLAVKEYPETTEAGYLNALLSAPFPLVLTQSFTFLSRPVAIEMLKRQQSRMINAGDLAESQIQAISDALDDLAAGRFVMGEHHLNLSILARSPDELKNNLSAARAALSDCALVVAREDLALEAAYWAQLPTNFRFRPRPAPITSRNFAGFASLHNYPSGRRQRNQWGPAVTLLKTSSAAPYYFNFHEPTDKVLREKKATPEKTEDKEQQKALANTVIIGPSGSGKTVAQGFLLAQAQKFAPTSFIFDKDRGLELFVRAMDGVYSPLLSGQPTGFNPFRGLEPTPQNILFLEDLTRKLASPANGELSNRELNEISDGVRGVMTGLEPASRRLSSLLAFMDQTDPEGAGARLSRWCVGGPLGWVFDNEEDTLNFSEKTLFGFDVTEFLDDSIVRTPIIMYLFHRMESLIDGRRFICFMDEFWKLLLDEYFKDLAQNKLKTIRKQNGFLVFGTQSANDVLKSEIAHSIIEQCATMLFFPNPKAAKEDYVDGFKLTNREYQIIKEELAPGSRRFLIKQGHSSVVAELNLQGFDNELAIISGTTDNVNLVDRLIQIVGDDPANWIPLFHEQRK</sequence>
<evidence type="ECO:0000256" key="3">
    <source>
        <dbReference type="ARBA" id="ARBA00022840"/>
    </source>
</evidence>
<evidence type="ECO:0000256" key="4">
    <source>
        <dbReference type="ARBA" id="ARBA00023026"/>
    </source>
</evidence>
<dbReference type="NCBIfam" id="TIGR00929">
    <property type="entry name" value="VirB4_CagE"/>
    <property type="match status" value="1"/>
</dbReference>
<dbReference type="PANTHER" id="PTHR30121">
    <property type="entry name" value="UNCHARACTERIZED PROTEIN YJGR-RELATED"/>
    <property type="match status" value="1"/>
</dbReference>
<accession>A0A1M6KS96</accession>
<dbReference type="OrthoDB" id="9816422at2"/>
<evidence type="ECO:0000313" key="8">
    <source>
        <dbReference type="Proteomes" id="UP000184171"/>
    </source>
</evidence>
<dbReference type="PANTHER" id="PTHR30121:SF12">
    <property type="entry name" value="TYPE IV SECRETION SYSTEM PROTEIN CAGE"/>
    <property type="match status" value="1"/>
</dbReference>
<dbReference type="CDD" id="cd01127">
    <property type="entry name" value="TrwB_TraG_TraD_VirD4"/>
    <property type="match status" value="1"/>
</dbReference>
<evidence type="ECO:0000259" key="5">
    <source>
        <dbReference type="Pfam" id="PF03135"/>
    </source>
</evidence>
<dbReference type="Pfam" id="PF03135">
    <property type="entry name" value="CagE_TrbE_VirB"/>
    <property type="match status" value="1"/>
</dbReference>
<dbReference type="EMBL" id="FQZT01000011">
    <property type="protein sequence ID" value="SHJ61827.1"/>
    <property type="molecule type" value="Genomic_DNA"/>
</dbReference>
<evidence type="ECO:0000259" key="6">
    <source>
        <dbReference type="Pfam" id="PF19044"/>
    </source>
</evidence>
<dbReference type="RefSeq" id="WP_072909347.1">
    <property type="nucleotide sequence ID" value="NZ_FQZT01000011.1"/>
</dbReference>
<reference evidence="7 8" key="1">
    <citation type="submission" date="2016-11" db="EMBL/GenBank/DDBJ databases">
        <authorList>
            <person name="Jaros S."/>
            <person name="Januszkiewicz K."/>
            <person name="Wedrychowicz H."/>
        </authorList>
    </citation>
    <scope>NUCLEOTIDE SEQUENCE [LARGE SCALE GENOMIC DNA]</scope>
    <source>
        <strain evidence="7 8">DSM 5091</strain>
    </source>
</reference>
<dbReference type="Pfam" id="PF19044">
    <property type="entry name" value="P-loop_TraG"/>
    <property type="match status" value="1"/>
</dbReference>
<proteinExistence type="inferred from homology"/>
<dbReference type="InterPro" id="IPR051162">
    <property type="entry name" value="T4SS_component"/>
</dbReference>
<evidence type="ECO:0000313" key="7">
    <source>
        <dbReference type="EMBL" id="SHJ61827.1"/>
    </source>
</evidence>
<evidence type="ECO:0000256" key="1">
    <source>
        <dbReference type="ARBA" id="ARBA00006512"/>
    </source>
</evidence>
<comment type="similarity">
    <text evidence="1">Belongs to the TrbE/VirB4 family.</text>
</comment>
<keyword evidence="4" id="KW-0843">Virulence</keyword>
<gene>
    <name evidence="7" type="ORF">SAMN02745165_02780</name>
</gene>
<organism evidence="7 8">
    <name type="scientific">Malonomonas rubra DSM 5091</name>
    <dbReference type="NCBI Taxonomy" id="1122189"/>
    <lineage>
        <taxon>Bacteria</taxon>
        <taxon>Pseudomonadati</taxon>
        <taxon>Thermodesulfobacteriota</taxon>
        <taxon>Desulfuromonadia</taxon>
        <taxon>Desulfuromonadales</taxon>
        <taxon>Geopsychrobacteraceae</taxon>
        <taxon>Malonomonas</taxon>
    </lineage>
</organism>
<keyword evidence="8" id="KW-1185">Reference proteome</keyword>
<dbReference type="InterPro" id="IPR027417">
    <property type="entry name" value="P-loop_NTPase"/>
</dbReference>
<dbReference type="InterPro" id="IPR043964">
    <property type="entry name" value="P-loop_TraG"/>
</dbReference>
<dbReference type="Proteomes" id="UP000184171">
    <property type="component" value="Unassembled WGS sequence"/>
</dbReference>
<dbReference type="GO" id="GO:0005524">
    <property type="term" value="F:ATP binding"/>
    <property type="evidence" value="ECO:0007669"/>
    <property type="project" value="UniProtKB-KW"/>
</dbReference>